<keyword evidence="2" id="KW-1185">Reference proteome</keyword>
<accession>A0ACC5ZVU5</accession>
<evidence type="ECO:0000313" key="1">
    <source>
        <dbReference type="EMBL" id="MCM2561669.1"/>
    </source>
</evidence>
<dbReference type="EMBL" id="JAMQGO010000002">
    <property type="protein sequence ID" value="MCM2561669.1"/>
    <property type="molecule type" value="Genomic_DNA"/>
</dbReference>
<sequence length="408" mass="41653">MNEGARQNAILGVGFVLIYQTAVVAAVQTAPVLAPFAALGLGLDADLIGLFTAIIFAMALVSSTGTAGVVARWGSFRGASASLVVVALGALALALAQGPVLVLLGAVLIGVGYGPVNPIGSRLLNKIAVGRHRNLVFSFKQSSVAIGGAAAGFILPVIVLVSGWRMAALATMALALAVAALSPLVGKRLGQDGLAGVSIRFKLPFAPARDVLADPMQRGLAIGVFAFSMAQFGFMSVYIAMIWRESNLPPEGAAAMLSLTMTASICGRLYWGWRADRGRPRHVLSWLAWSGAALLLLLLFLGPSWPWAAIALVSVGLGFGPMGWSGVLLAEVARAGEARGGPGGVLTATAGSMVFAYLGGLFGPALLSISVLLSGSYTPGIVCLAVAFAVCAVVVVRGTETSGKETNP</sequence>
<comment type="caution">
    <text evidence="1">The sequence shown here is derived from an EMBL/GenBank/DDBJ whole genome shotgun (WGS) entry which is preliminary data.</text>
</comment>
<evidence type="ECO:0000313" key="2">
    <source>
        <dbReference type="Proteomes" id="UP001203036"/>
    </source>
</evidence>
<proteinExistence type="predicted"/>
<gene>
    <name evidence="1" type="ORF">M8744_05880</name>
</gene>
<organism evidence="1 2">
    <name type="scientific">Lutimaribacter degradans</name>
    <dbReference type="NCBI Taxonomy" id="2945989"/>
    <lineage>
        <taxon>Bacteria</taxon>
        <taxon>Pseudomonadati</taxon>
        <taxon>Pseudomonadota</taxon>
        <taxon>Alphaproteobacteria</taxon>
        <taxon>Rhodobacterales</taxon>
        <taxon>Roseobacteraceae</taxon>
        <taxon>Lutimaribacter</taxon>
    </lineage>
</organism>
<reference evidence="1" key="1">
    <citation type="submission" date="2022-06" db="EMBL/GenBank/DDBJ databases">
        <title>Lutimaribacter sp. EGI FJ00013, a novel bacterium isolated from a salt lake sediment enrichment.</title>
        <authorList>
            <person name="Gao L."/>
            <person name="Fang B.-Z."/>
            <person name="Li W.-J."/>
        </authorList>
    </citation>
    <scope>NUCLEOTIDE SEQUENCE</scope>
    <source>
        <strain evidence="1">EGI FJ00013</strain>
    </source>
</reference>
<dbReference type="Proteomes" id="UP001203036">
    <property type="component" value="Unassembled WGS sequence"/>
</dbReference>
<name>A0ACC5ZVU5_9RHOB</name>
<protein>
    <submittedName>
        <fullName evidence="1">MFS transporter</fullName>
    </submittedName>
</protein>